<sequence length="298" mass="34706">MSEIGLAKKHKKLAIKKQNTGNKTNGKSKICEMNTTVFDLKKRLKKNKMTTKLNKIRRIPKKYMTDPKKIMKSRFNRIKSCSHEKKVFEERLKFLRSGTKEKQSSKSKKIRNIPKFNSLSRKPHRFLSPAVKLINKLILREANSGGSSWRKNSKRRTPSKKLIKKRIKFNLRAKLSRLVKPEKLKKSHKVNISKIFGGSANSSLKPAMAENKRYSHICTIQPYHEQKEHAHRRMSEFVHIDSEYQNFEVYKSMNQDKGSVNIQDKFLPDHRLDSTKGLCFPNLANGRCVEVLDAFSPR</sequence>
<dbReference type="Proteomes" id="UP001295684">
    <property type="component" value="Unassembled WGS sequence"/>
</dbReference>
<proteinExistence type="predicted"/>
<organism evidence="1 2">
    <name type="scientific">Euplotes crassus</name>
    <dbReference type="NCBI Taxonomy" id="5936"/>
    <lineage>
        <taxon>Eukaryota</taxon>
        <taxon>Sar</taxon>
        <taxon>Alveolata</taxon>
        <taxon>Ciliophora</taxon>
        <taxon>Intramacronucleata</taxon>
        <taxon>Spirotrichea</taxon>
        <taxon>Hypotrichia</taxon>
        <taxon>Euplotida</taxon>
        <taxon>Euplotidae</taxon>
        <taxon>Moneuplotes</taxon>
    </lineage>
</organism>
<keyword evidence="2" id="KW-1185">Reference proteome</keyword>
<dbReference type="EMBL" id="CAMPGE010028488">
    <property type="protein sequence ID" value="CAI2386008.1"/>
    <property type="molecule type" value="Genomic_DNA"/>
</dbReference>
<gene>
    <name evidence="1" type="ORF">ECRASSUSDP1_LOCUS27607</name>
</gene>
<name>A0AAD1Y6F1_EUPCR</name>
<accession>A0AAD1Y6F1</accession>
<protein>
    <submittedName>
        <fullName evidence="1">Uncharacterized protein</fullName>
    </submittedName>
</protein>
<evidence type="ECO:0000313" key="1">
    <source>
        <dbReference type="EMBL" id="CAI2386008.1"/>
    </source>
</evidence>
<reference evidence="1" key="1">
    <citation type="submission" date="2023-07" db="EMBL/GenBank/DDBJ databases">
        <authorList>
            <consortium name="AG Swart"/>
            <person name="Singh M."/>
            <person name="Singh A."/>
            <person name="Seah K."/>
            <person name="Emmerich C."/>
        </authorList>
    </citation>
    <scope>NUCLEOTIDE SEQUENCE</scope>
    <source>
        <strain evidence="1">DP1</strain>
    </source>
</reference>
<evidence type="ECO:0000313" key="2">
    <source>
        <dbReference type="Proteomes" id="UP001295684"/>
    </source>
</evidence>
<comment type="caution">
    <text evidence="1">The sequence shown here is derived from an EMBL/GenBank/DDBJ whole genome shotgun (WGS) entry which is preliminary data.</text>
</comment>
<dbReference type="AlphaFoldDB" id="A0AAD1Y6F1"/>